<keyword evidence="3 10" id="KW-1003">Cell membrane</keyword>
<dbReference type="EC" id="2.5.1.141" evidence="10"/>
<feature type="transmembrane region" description="Helical" evidence="10">
    <location>
        <begin position="190"/>
        <end position="211"/>
    </location>
</feature>
<keyword evidence="12" id="KW-1185">Reference proteome</keyword>
<evidence type="ECO:0000256" key="9">
    <source>
        <dbReference type="ARBA" id="ARBA00047690"/>
    </source>
</evidence>
<feature type="transmembrane region" description="Helical" evidence="10">
    <location>
        <begin position="139"/>
        <end position="157"/>
    </location>
</feature>
<dbReference type="PANTHER" id="PTHR43448:SF2">
    <property type="entry name" value="PROTOHEME IX FARNESYLTRANSFERASE, MITOCHONDRIAL"/>
    <property type="match status" value="1"/>
</dbReference>
<dbReference type="EMBL" id="JAIWJX010000002">
    <property type="protein sequence ID" value="MCK6256874.1"/>
    <property type="molecule type" value="Genomic_DNA"/>
</dbReference>
<dbReference type="InterPro" id="IPR006369">
    <property type="entry name" value="Protohaem_IX_farnesylTrfase"/>
</dbReference>
<dbReference type="HAMAP" id="MF_00154">
    <property type="entry name" value="CyoE_CtaB"/>
    <property type="match status" value="1"/>
</dbReference>
<comment type="similarity">
    <text evidence="10">Belongs to the UbiA prenyltransferase family. Protoheme IX farnesyltransferase subfamily.</text>
</comment>
<feature type="transmembrane region" description="Helical" evidence="10">
    <location>
        <begin position="70"/>
        <end position="91"/>
    </location>
</feature>
<dbReference type="GO" id="GO:0008495">
    <property type="term" value="F:protoheme IX farnesyltransferase activity"/>
    <property type="evidence" value="ECO:0007669"/>
    <property type="project" value="UniProtKB-UniRule"/>
</dbReference>
<keyword evidence="6 10" id="KW-1133">Transmembrane helix</keyword>
<evidence type="ECO:0000256" key="1">
    <source>
        <dbReference type="ARBA" id="ARBA00004651"/>
    </source>
</evidence>
<dbReference type="GO" id="GO:0005886">
    <property type="term" value="C:plasma membrane"/>
    <property type="evidence" value="ECO:0007669"/>
    <property type="project" value="UniProtKB-SubCell"/>
</dbReference>
<dbReference type="NCBIfam" id="TIGR01473">
    <property type="entry name" value="cyoE_ctaB"/>
    <property type="match status" value="1"/>
</dbReference>
<dbReference type="FunFam" id="1.10.357.140:FF:000001">
    <property type="entry name" value="Protoheme IX farnesyltransferase"/>
    <property type="match status" value="1"/>
</dbReference>
<dbReference type="PANTHER" id="PTHR43448">
    <property type="entry name" value="PROTOHEME IX FARNESYLTRANSFERASE, MITOCHONDRIAL"/>
    <property type="match status" value="1"/>
</dbReference>
<comment type="subunit">
    <text evidence="10">Interacts with CtaA.</text>
</comment>
<sequence length="311" mass="34304">MSKTQTTFDDADKVIKADSLPEANPTGTWKDFLTIAKMGIVISNLITVFAGVFLAIKFNSLLFMDELNVLALAVVGSAFVIAGGCCLNNYIDRDIDGLMDRTMDRPTVTGKIEAHQALWMGIILSAIGVILLAMTTLTAAVFGLIGLFVYVVVYTMWLKRTHSINTVVGGISGAMPPLIGWAAVDANLDIKAWILFLILFLWQPPHFLALAMKRCEEYRNAGIPMLPVVSGFKMTKRQMIWYVAALIPVSLYLYPFGKVFTILAAVLGFGWLALGLSGIRTSDDIKWARQMFVYSLNYLTILFVAMILVNI</sequence>
<proteinExistence type="inferred from homology"/>
<dbReference type="InterPro" id="IPR000537">
    <property type="entry name" value="UbiA_prenyltransferase"/>
</dbReference>
<keyword evidence="7 10" id="KW-0350">Heme biosynthesis</keyword>
<dbReference type="RefSeq" id="WP_248252477.1">
    <property type="nucleotide sequence ID" value="NZ_JAIWJX010000002.1"/>
</dbReference>
<dbReference type="AlphaFoldDB" id="A0A9X1XG10"/>
<evidence type="ECO:0000256" key="10">
    <source>
        <dbReference type="HAMAP-Rule" id="MF_00154"/>
    </source>
</evidence>
<comment type="subcellular location">
    <subcellularLocation>
        <location evidence="1 10">Cell membrane</location>
        <topology evidence="1 10">Multi-pass membrane protein</topology>
    </subcellularLocation>
</comment>
<keyword evidence="4 10" id="KW-0808">Transferase</keyword>
<evidence type="ECO:0000313" key="11">
    <source>
        <dbReference type="EMBL" id="MCK6256874.1"/>
    </source>
</evidence>
<comment type="miscellaneous">
    <text evidence="10">Carbon 2 of the heme B porphyrin ring is defined according to the Fischer nomenclature.</text>
</comment>
<gene>
    <name evidence="11" type="primary">cyoE</name>
    <name evidence="10" type="synonym">ctaB</name>
    <name evidence="11" type="ORF">LCY76_09735</name>
</gene>
<feature type="transmembrane region" description="Helical" evidence="10">
    <location>
        <begin position="38"/>
        <end position="58"/>
    </location>
</feature>
<evidence type="ECO:0000313" key="12">
    <source>
        <dbReference type="Proteomes" id="UP001139011"/>
    </source>
</evidence>
<dbReference type="Gene3D" id="1.10.357.140">
    <property type="entry name" value="UbiA prenyltransferase"/>
    <property type="match status" value="1"/>
</dbReference>
<evidence type="ECO:0000256" key="2">
    <source>
        <dbReference type="ARBA" id="ARBA00004919"/>
    </source>
</evidence>
<evidence type="ECO:0000256" key="4">
    <source>
        <dbReference type="ARBA" id="ARBA00022679"/>
    </source>
</evidence>
<evidence type="ECO:0000256" key="3">
    <source>
        <dbReference type="ARBA" id="ARBA00022475"/>
    </source>
</evidence>
<keyword evidence="5 10" id="KW-0812">Transmembrane</keyword>
<feature type="transmembrane region" description="Helical" evidence="10">
    <location>
        <begin position="164"/>
        <end position="184"/>
    </location>
</feature>
<feature type="transmembrane region" description="Helical" evidence="10">
    <location>
        <begin position="112"/>
        <end position="133"/>
    </location>
</feature>
<dbReference type="GO" id="GO:0048034">
    <property type="term" value="P:heme O biosynthetic process"/>
    <property type="evidence" value="ECO:0007669"/>
    <property type="project" value="UniProtKB-UniRule"/>
</dbReference>
<feature type="transmembrane region" description="Helical" evidence="10">
    <location>
        <begin position="239"/>
        <end position="256"/>
    </location>
</feature>
<evidence type="ECO:0000256" key="8">
    <source>
        <dbReference type="ARBA" id="ARBA00023136"/>
    </source>
</evidence>
<reference evidence="11" key="1">
    <citation type="submission" date="2021-09" db="EMBL/GenBank/DDBJ databases">
        <title>Genome analysis of Fictibacillus sp. KIGAM418 isolated from marine sediment.</title>
        <authorList>
            <person name="Seo M.-J."/>
            <person name="Cho E.-S."/>
            <person name="Hwang C.Y."/>
        </authorList>
    </citation>
    <scope>NUCLEOTIDE SEQUENCE</scope>
    <source>
        <strain evidence="11">KIGAM418</strain>
    </source>
</reference>
<dbReference type="Proteomes" id="UP001139011">
    <property type="component" value="Unassembled WGS sequence"/>
</dbReference>
<dbReference type="PROSITE" id="PS00943">
    <property type="entry name" value="UBIA"/>
    <property type="match status" value="1"/>
</dbReference>
<dbReference type="NCBIfam" id="NF003349">
    <property type="entry name" value="PRK04375.1-2"/>
    <property type="match status" value="1"/>
</dbReference>
<protein>
    <recommendedName>
        <fullName evidence="10">Protoheme IX farnesyltransferase</fullName>
        <ecNumber evidence="10">2.5.1.141</ecNumber>
    </recommendedName>
    <alternativeName>
        <fullName evidence="10">Heme B farnesyltransferase</fullName>
    </alternativeName>
    <alternativeName>
        <fullName evidence="10">Heme O synthase</fullName>
    </alternativeName>
</protein>
<feature type="transmembrane region" description="Helical" evidence="10">
    <location>
        <begin position="291"/>
        <end position="309"/>
    </location>
</feature>
<organism evidence="11 12">
    <name type="scientific">Fictibacillus marinisediminis</name>
    <dbReference type="NCBI Taxonomy" id="2878389"/>
    <lineage>
        <taxon>Bacteria</taxon>
        <taxon>Bacillati</taxon>
        <taxon>Bacillota</taxon>
        <taxon>Bacilli</taxon>
        <taxon>Bacillales</taxon>
        <taxon>Fictibacillaceae</taxon>
        <taxon>Fictibacillus</taxon>
    </lineage>
</organism>
<dbReference type="InterPro" id="IPR044878">
    <property type="entry name" value="UbiA_sf"/>
</dbReference>
<evidence type="ECO:0000256" key="5">
    <source>
        <dbReference type="ARBA" id="ARBA00022692"/>
    </source>
</evidence>
<name>A0A9X1XG10_9BACL</name>
<feature type="transmembrane region" description="Helical" evidence="10">
    <location>
        <begin position="262"/>
        <end position="279"/>
    </location>
</feature>
<dbReference type="InterPro" id="IPR030470">
    <property type="entry name" value="UbiA_prenylTrfase_CS"/>
</dbReference>
<comment type="pathway">
    <text evidence="2 10">Porphyrin-containing compound metabolism; heme O biosynthesis; heme O from protoheme: step 1/1.</text>
</comment>
<dbReference type="Pfam" id="PF01040">
    <property type="entry name" value="UbiA"/>
    <property type="match status" value="1"/>
</dbReference>
<keyword evidence="8 10" id="KW-0472">Membrane</keyword>
<evidence type="ECO:0000256" key="7">
    <source>
        <dbReference type="ARBA" id="ARBA00023133"/>
    </source>
</evidence>
<comment type="function">
    <text evidence="10">Converts heme B (protoheme IX) to heme O by substitution of the vinyl group on carbon 2 of heme B porphyrin ring with a hydroxyethyl farnesyl side group.</text>
</comment>
<evidence type="ECO:0000256" key="6">
    <source>
        <dbReference type="ARBA" id="ARBA00022989"/>
    </source>
</evidence>
<comment type="catalytic activity">
    <reaction evidence="9 10">
        <text>heme b + (2E,6E)-farnesyl diphosphate + H2O = Fe(II)-heme o + diphosphate</text>
        <dbReference type="Rhea" id="RHEA:28070"/>
        <dbReference type="ChEBI" id="CHEBI:15377"/>
        <dbReference type="ChEBI" id="CHEBI:33019"/>
        <dbReference type="ChEBI" id="CHEBI:60344"/>
        <dbReference type="ChEBI" id="CHEBI:60530"/>
        <dbReference type="ChEBI" id="CHEBI:175763"/>
        <dbReference type="EC" id="2.5.1.141"/>
    </reaction>
</comment>
<comment type="caution">
    <text evidence="11">The sequence shown here is derived from an EMBL/GenBank/DDBJ whole genome shotgun (WGS) entry which is preliminary data.</text>
</comment>
<dbReference type="CDD" id="cd13957">
    <property type="entry name" value="PT_UbiA_Cox10"/>
    <property type="match status" value="1"/>
</dbReference>
<accession>A0A9X1XG10</accession>